<organism evidence="1 2">
    <name type="scientific">Lacipirellula limnantheis</name>
    <dbReference type="NCBI Taxonomy" id="2528024"/>
    <lineage>
        <taxon>Bacteria</taxon>
        <taxon>Pseudomonadati</taxon>
        <taxon>Planctomycetota</taxon>
        <taxon>Planctomycetia</taxon>
        <taxon>Pirellulales</taxon>
        <taxon>Lacipirellulaceae</taxon>
        <taxon>Lacipirellula</taxon>
    </lineage>
</organism>
<dbReference type="Proteomes" id="UP000317909">
    <property type="component" value="Chromosome"/>
</dbReference>
<evidence type="ECO:0000313" key="2">
    <source>
        <dbReference type="Proteomes" id="UP000317909"/>
    </source>
</evidence>
<gene>
    <name evidence="1" type="ORF">I41_36950</name>
</gene>
<sequence>MCDWQAYVSCAAVILAAMEEEPRKEPPAKPAYYYPFSYPTPIPCSEEKKREYDEIGERIVEQLKQRKGRRSRWRPREG</sequence>
<evidence type="ECO:0000313" key="1">
    <source>
        <dbReference type="EMBL" id="QDT74498.1"/>
    </source>
</evidence>
<dbReference type="EMBL" id="CP036339">
    <property type="protein sequence ID" value="QDT74498.1"/>
    <property type="molecule type" value="Genomic_DNA"/>
</dbReference>
<protein>
    <submittedName>
        <fullName evidence="1">Uncharacterized protein</fullName>
    </submittedName>
</protein>
<accession>A0A517U1L9</accession>
<reference evidence="1 2" key="1">
    <citation type="submission" date="2019-02" db="EMBL/GenBank/DDBJ databases">
        <title>Deep-cultivation of Planctomycetes and their phenomic and genomic characterization uncovers novel biology.</title>
        <authorList>
            <person name="Wiegand S."/>
            <person name="Jogler M."/>
            <person name="Boedeker C."/>
            <person name="Pinto D."/>
            <person name="Vollmers J."/>
            <person name="Rivas-Marin E."/>
            <person name="Kohn T."/>
            <person name="Peeters S.H."/>
            <person name="Heuer A."/>
            <person name="Rast P."/>
            <person name="Oberbeckmann S."/>
            <person name="Bunk B."/>
            <person name="Jeske O."/>
            <person name="Meyerdierks A."/>
            <person name="Storesund J.E."/>
            <person name="Kallscheuer N."/>
            <person name="Luecker S."/>
            <person name="Lage O.M."/>
            <person name="Pohl T."/>
            <person name="Merkel B.J."/>
            <person name="Hornburger P."/>
            <person name="Mueller R.-W."/>
            <person name="Bruemmer F."/>
            <person name="Labrenz M."/>
            <person name="Spormann A.M."/>
            <person name="Op den Camp H."/>
            <person name="Overmann J."/>
            <person name="Amann R."/>
            <person name="Jetten M.S.M."/>
            <person name="Mascher T."/>
            <person name="Medema M.H."/>
            <person name="Devos D.P."/>
            <person name="Kaster A.-K."/>
            <person name="Ovreas L."/>
            <person name="Rohde M."/>
            <person name="Galperin M.Y."/>
            <person name="Jogler C."/>
        </authorList>
    </citation>
    <scope>NUCLEOTIDE SEQUENCE [LARGE SCALE GENOMIC DNA]</scope>
    <source>
        <strain evidence="1 2">I41</strain>
    </source>
</reference>
<keyword evidence="2" id="KW-1185">Reference proteome</keyword>
<name>A0A517U1L9_9BACT</name>
<dbReference type="AlphaFoldDB" id="A0A517U1L9"/>
<dbReference type="KEGG" id="llh:I41_36950"/>
<proteinExistence type="predicted"/>